<organism evidence="1 2">
    <name type="scientific">Roseospira goensis</name>
    <dbReference type="NCBI Taxonomy" id="391922"/>
    <lineage>
        <taxon>Bacteria</taxon>
        <taxon>Pseudomonadati</taxon>
        <taxon>Pseudomonadota</taxon>
        <taxon>Alphaproteobacteria</taxon>
        <taxon>Rhodospirillales</taxon>
        <taxon>Rhodospirillaceae</taxon>
        <taxon>Roseospira</taxon>
    </lineage>
</organism>
<dbReference type="Proteomes" id="UP000555728">
    <property type="component" value="Unassembled WGS sequence"/>
</dbReference>
<proteinExistence type="predicted"/>
<dbReference type="RefSeq" id="WP_184437788.1">
    <property type="nucleotide sequence ID" value="NZ_JACIGI010000049.1"/>
</dbReference>
<evidence type="ECO:0000313" key="1">
    <source>
        <dbReference type="EMBL" id="MBB4287742.1"/>
    </source>
</evidence>
<dbReference type="AlphaFoldDB" id="A0A7W6S3Z5"/>
<evidence type="ECO:0008006" key="3">
    <source>
        <dbReference type="Google" id="ProtNLM"/>
    </source>
</evidence>
<keyword evidence="2" id="KW-1185">Reference proteome</keyword>
<dbReference type="Gene3D" id="3.90.1690.10">
    <property type="entry name" value="phage-related protein like domain"/>
    <property type="match status" value="1"/>
</dbReference>
<comment type="caution">
    <text evidence="1">The sequence shown here is derived from an EMBL/GenBank/DDBJ whole genome shotgun (WGS) entry which is preliminary data.</text>
</comment>
<gene>
    <name evidence="1" type="ORF">GGD88_003499</name>
</gene>
<dbReference type="EMBL" id="JACIGI010000049">
    <property type="protein sequence ID" value="MBB4287742.1"/>
    <property type="molecule type" value="Genomic_DNA"/>
</dbReference>
<protein>
    <recommendedName>
        <fullName evidence="3">Capsid protein</fullName>
    </recommendedName>
</protein>
<dbReference type="InterPro" id="IPR053738">
    <property type="entry name" value="Lambda_capsid_assembly"/>
</dbReference>
<reference evidence="1 2" key="1">
    <citation type="submission" date="2020-08" db="EMBL/GenBank/DDBJ databases">
        <title>Genome sequencing of Purple Non-Sulfur Bacteria from various extreme environments.</title>
        <authorList>
            <person name="Mayer M."/>
        </authorList>
    </citation>
    <scope>NUCLEOTIDE SEQUENCE [LARGE SCALE GENOMIC DNA]</scope>
    <source>
        <strain evidence="1 2">JA135</strain>
    </source>
</reference>
<name>A0A7W6S3Z5_9PROT</name>
<evidence type="ECO:0000313" key="2">
    <source>
        <dbReference type="Proteomes" id="UP000555728"/>
    </source>
</evidence>
<sequence>MADDVSQYTEDPVLTAIAIAYSNPARTLIADTVLPRAKVGALKFEWTSYPLGQSYTPQDTRVGRRSQVRTLEIGGTRESAYCEDFGIAVPLDADTIREAERVGHDPRKQAAEVASNIILLDREKRAADTVFDADNYDASLKDVLSGTDQFSDANSDPYGVLMDMLNTCLVRPTHLVFGQTAWMPIRRHPKLVQAVKGQPVTEGVISRAELAELLEIQQVVVGEGRVNINRPGQAVELAYLWGPHVAGLYLDPTASPEAGGMTWGLTAEFGTRVSGTKPVDMGLRGGEYVRVGETVRELVIAKHAGFFLEDVVATS</sequence>
<accession>A0A7W6S3Z5</accession>